<dbReference type="EMBL" id="MWPV01000002">
    <property type="protein sequence ID" value="OUL58084.1"/>
    <property type="molecule type" value="Genomic_DNA"/>
</dbReference>
<accession>A0A244CR60</accession>
<evidence type="ECO:0000313" key="2">
    <source>
        <dbReference type="Proteomes" id="UP000194841"/>
    </source>
</evidence>
<gene>
    <name evidence="1" type="ORF">B1199_06940</name>
</gene>
<protein>
    <recommendedName>
        <fullName evidence="3">SnoaL-like domain-containing protein</fullName>
    </recommendedName>
</protein>
<dbReference type="Gene3D" id="3.10.450.50">
    <property type="match status" value="1"/>
</dbReference>
<dbReference type="Proteomes" id="UP000194841">
    <property type="component" value="Unassembled WGS sequence"/>
</dbReference>
<organism evidence="1 2">
    <name type="scientific">Pseudoalteromonas ulvae</name>
    <dbReference type="NCBI Taxonomy" id="107327"/>
    <lineage>
        <taxon>Bacteria</taxon>
        <taxon>Pseudomonadati</taxon>
        <taxon>Pseudomonadota</taxon>
        <taxon>Gammaproteobacteria</taxon>
        <taxon>Alteromonadales</taxon>
        <taxon>Pseudoalteromonadaceae</taxon>
        <taxon>Pseudoalteromonas</taxon>
    </lineage>
</organism>
<sequence length="146" mass="16724">MCVSSTAAAKELNDNLKRYVESWQMIDSAQRLIILESLVTDPFYYDDPTTQQVTINSAKRLNQWIDDFHAQMRFENIWPISAQLISQIDSRTTERGSVFRFNWRISSHGTTLIEGTDFGKANKEAKLIEVNGFFGLPIPIKPVSDH</sequence>
<comment type="caution">
    <text evidence="1">The sequence shown here is derived from an EMBL/GenBank/DDBJ whole genome shotgun (WGS) entry which is preliminary data.</text>
</comment>
<dbReference type="SUPFAM" id="SSF54427">
    <property type="entry name" value="NTF2-like"/>
    <property type="match status" value="1"/>
</dbReference>
<dbReference type="InterPro" id="IPR032710">
    <property type="entry name" value="NTF2-like_dom_sf"/>
</dbReference>
<proteinExistence type="predicted"/>
<evidence type="ECO:0000313" key="1">
    <source>
        <dbReference type="EMBL" id="OUL58084.1"/>
    </source>
</evidence>
<evidence type="ECO:0008006" key="3">
    <source>
        <dbReference type="Google" id="ProtNLM"/>
    </source>
</evidence>
<keyword evidence="2" id="KW-1185">Reference proteome</keyword>
<dbReference type="AlphaFoldDB" id="A0A244CR60"/>
<reference evidence="1 2" key="1">
    <citation type="submission" date="2017-02" db="EMBL/GenBank/DDBJ databases">
        <title>Pseudoalteromonas ulvae TC14 Genome.</title>
        <authorList>
            <person name="Molmeret M."/>
        </authorList>
    </citation>
    <scope>NUCLEOTIDE SEQUENCE [LARGE SCALE GENOMIC DNA]</scope>
    <source>
        <strain evidence="1">TC14</strain>
    </source>
</reference>
<name>A0A244CR60_PSEDV</name>